<evidence type="ECO:0000313" key="5">
    <source>
        <dbReference type="EMBL" id="CAB4714315.1"/>
    </source>
</evidence>
<feature type="transmembrane region" description="Helical" evidence="1">
    <location>
        <begin position="72"/>
        <end position="92"/>
    </location>
</feature>
<dbReference type="EMBL" id="CAFBMT010000002">
    <property type="protein sequence ID" value="CAB4914867.1"/>
    <property type="molecule type" value="Genomic_DNA"/>
</dbReference>
<dbReference type="GO" id="GO:0016747">
    <property type="term" value="F:acyltransferase activity, transferring groups other than amino-acyl groups"/>
    <property type="evidence" value="ECO:0007669"/>
    <property type="project" value="InterPro"/>
</dbReference>
<evidence type="ECO:0000256" key="1">
    <source>
        <dbReference type="SAM" id="Phobius"/>
    </source>
</evidence>
<dbReference type="Pfam" id="PF01757">
    <property type="entry name" value="Acyl_transf_3"/>
    <property type="match status" value="1"/>
</dbReference>
<accession>A0A6J7H1P9</accession>
<dbReference type="EMBL" id="CAEZYF010000004">
    <property type="protein sequence ID" value="CAB4714315.1"/>
    <property type="molecule type" value="Genomic_DNA"/>
</dbReference>
<dbReference type="EMBL" id="CAESGF010000001">
    <property type="protein sequence ID" value="CAB4362341.1"/>
    <property type="molecule type" value="Genomic_DNA"/>
</dbReference>
<dbReference type="GO" id="GO:0009103">
    <property type="term" value="P:lipopolysaccharide biosynthetic process"/>
    <property type="evidence" value="ECO:0007669"/>
    <property type="project" value="TreeGrafter"/>
</dbReference>
<feature type="domain" description="Acyltransferase 3" evidence="2">
    <location>
        <begin position="6"/>
        <end position="327"/>
    </location>
</feature>
<evidence type="ECO:0000313" key="8">
    <source>
        <dbReference type="EMBL" id="CAB4979209.1"/>
    </source>
</evidence>
<feature type="transmembrane region" description="Helical" evidence="1">
    <location>
        <begin position="145"/>
        <end position="163"/>
    </location>
</feature>
<gene>
    <name evidence="5" type="ORF">UFOPK2656_00878</name>
    <name evidence="6" type="ORF">UFOPK3267_00846</name>
    <name evidence="7" type="ORF">UFOPK3651_00461</name>
    <name evidence="8" type="ORF">UFOPK3931_00697</name>
    <name evidence="4" type="ORF">UFOPK4189_00114</name>
</gene>
<keyword evidence="1" id="KW-0472">Membrane</keyword>
<dbReference type="PANTHER" id="PTHR23028">
    <property type="entry name" value="ACETYLTRANSFERASE"/>
    <property type="match status" value="1"/>
</dbReference>
<dbReference type="EMBL" id="CAFBOL010000011">
    <property type="protein sequence ID" value="CAB4979209.1"/>
    <property type="molecule type" value="Genomic_DNA"/>
</dbReference>
<dbReference type="Pfam" id="PF19040">
    <property type="entry name" value="SGNH"/>
    <property type="match status" value="1"/>
</dbReference>
<dbReference type="InterPro" id="IPR050879">
    <property type="entry name" value="Acyltransferase_3"/>
</dbReference>
<feature type="transmembrane region" description="Helical" evidence="1">
    <location>
        <begin position="31"/>
        <end position="51"/>
    </location>
</feature>
<keyword evidence="1" id="KW-1133">Transmembrane helix</keyword>
<dbReference type="PANTHER" id="PTHR23028:SF53">
    <property type="entry name" value="ACYL_TRANSF_3 DOMAIN-CONTAINING PROTEIN"/>
    <property type="match status" value="1"/>
</dbReference>
<feature type="transmembrane region" description="Helical" evidence="1">
    <location>
        <begin position="7"/>
        <end position="25"/>
    </location>
</feature>
<evidence type="ECO:0000313" key="6">
    <source>
        <dbReference type="EMBL" id="CAB4849066.1"/>
    </source>
</evidence>
<evidence type="ECO:0000259" key="3">
    <source>
        <dbReference type="Pfam" id="PF19040"/>
    </source>
</evidence>
<reference evidence="7" key="1">
    <citation type="submission" date="2020-05" db="EMBL/GenBank/DDBJ databases">
        <authorList>
            <person name="Chiriac C."/>
            <person name="Salcher M."/>
            <person name="Ghai R."/>
            <person name="Kavagutti S V."/>
        </authorList>
    </citation>
    <scope>NUCLEOTIDE SEQUENCE</scope>
</reference>
<dbReference type="AlphaFoldDB" id="A0A6J7H1P9"/>
<dbReference type="EMBL" id="CAFBIY010000033">
    <property type="protein sequence ID" value="CAB4849066.1"/>
    <property type="molecule type" value="Genomic_DNA"/>
</dbReference>
<dbReference type="InterPro" id="IPR043968">
    <property type="entry name" value="SGNH"/>
</dbReference>
<dbReference type="SUPFAM" id="SSF52266">
    <property type="entry name" value="SGNH hydrolase"/>
    <property type="match status" value="1"/>
</dbReference>
<dbReference type="InterPro" id="IPR002656">
    <property type="entry name" value="Acyl_transf_3_dom"/>
</dbReference>
<name>A0A6J7H1P9_9ZZZZ</name>
<evidence type="ECO:0000259" key="2">
    <source>
        <dbReference type="Pfam" id="PF01757"/>
    </source>
</evidence>
<feature type="transmembrane region" description="Helical" evidence="1">
    <location>
        <begin position="252"/>
        <end position="271"/>
    </location>
</feature>
<keyword evidence="1" id="KW-0812">Transmembrane</keyword>
<evidence type="ECO:0000313" key="4">
    <source>
        <dbReference type="EMBL" id="CAB4362341.1"/>
    </source>
</evidence>
<proteinExistence type="predicted"/>
<evidence type="ECO:0000313" key="7">
    <source>
        <dbReference type="EMBL" id="CAB4914867.1"/>
    </source>
</evidence>
<sequence>MKYRRDIEGLRAIAVVAVLLYHFGVPGLDGGFVGVDVFFVISGYLITSLLIDERETKGRISIKAFYARRSRRLLPISATVIVVTAIAGAVLMPATRLSDLAAEVRAAALFAANFLFAQRGTNYLSASLAPSPLRHYWSLAVEEQFYFIWPALIGVVTIGARNVRRRTAQAMGAIVVGSFGLSVLLTSGSPSWSYFGLHTRAWELGLGALLAAVAPHTDRIPDRHRAALGWVGIAGIGVAIVTFGKVTVFPGWAAALPVLATGAILVAGNRTPRSPSFFMRHEPFVYLGTRSYSLYLWHWPVLVIAEARLDRSLRFSEKIVALALVFALAEMGYRFIEDPIRSYRPLARRPARSLAMGGGLVAVSLLAGVLLHNYHPDLSTGVVAAAPSAVVTTTTATPATTLPTADTAGMDTTTPPTTVPAGPVPIAMADTPVVQAIVDALTNDVVPDNVRPPVLNAKNDTGSIYGNGCHQYYASDVKPGCVFGDPNGTITVALWGDSHAAQWFSALDSIGKTHHWKLLALTQGGCPYLDVEVFNNHDNTVFHHCGAWRAAVRAYMKQQGANFVFMSEFYSLTDAGSRQPISVAQWQGQIPALIASLRADGVEPIIIGDVPNPPKNVPDCVAKNRHQISACDARSDAAEATAINDALRSMTATDRVSFVEPPRWTCANGLCPVVVGDILVYRDGDHFTNTFIQWLTPLFEAVVAPFVDSFSAG</sequence>
<feature type="domain" description="SGNH" evidence="3">
    <location>
        <begin position="475"/>
        <end position="700"/>
    </location>
</feature>
<protein>
    <submittedName>
        <fullName evidence="7">Unannotated protein</fullName>
    </submittedName>
</protein>
<dbReference type="GO" id="GO:0016020">
    <property type="term" value="C:membrane"/>
    <property type="evidence" value="ECO:0007669"/>
    <property type="project" value="TreeGrafter"/>
</dbReference>
<feature type="transmembrane region" description="Helical" evidence="1">
    <location>
        <begin position="354"/>
        <end position="374"/>
    </location>
</feature>
<organism evidence="7">
    <name type="scientific">freshwater metagenome</name>
    <dbReference type="NCBI Taxonomy" id="449393"/>
    <lineage>
        <taxon>unclassified sequences</taxon>
        <taxon>metagenomes</taxon>
        <taxon>ecological metagenomes</taxon>
    </lineage>
</organism>
<feature type="transmembrane region" description="Helical" evidence="1">
    <location>
        <begin position="226"/>
        <end position="246"/>
    </location>
</feature>